<evidence type="ECO:0000256" key="1">
    <source>
        <dbReference type="ARBA" id="ARBA00004240"/>
    </source>
</evidence>
<keyword evidence="5" id="KW-0488">Methylation</keyword>
<evidence type="ECO:0000256" key="9">
    <source>
        <dbReference type="ARBA" id="ARBA00022942"/>
    </source>
</evidence>
<dbReference type="PANTHER" id="PTHR13266">
    <property type="entry name" value="PROTEASOME INHIBITOR"/>
    <property type="match status" value="1"/>
</dbReference>
<evidence type="ECO:0000259" key="13">
    <source>
        <dbReference type="Pfam" id="PF08577"/>
    </source>
</evidence>
<reference evidence="15" key="1">
    <citation type="journal article" date="2023" name="Mol. Biol. Evol.">
        <title>Third-Generation Sequencing Reveals the Adaptive Role of the Epigenome in Three Deep-Sea Polychaetes.</title>
        <authorList>
            <person name="Perez M."/>
            <person name="Aroh O."/>
            <person name="Sun Y."/>
            <person name="Lan Y."/>
            <person name="Juniper S.K."/>
            <person name="Young C.R."/>
            <person name="Angers B."/>
            <person name="Qian P.Y."/>
        </authorList>
    </citation>
    <scope>NUCLEOTIDE SEQUENCE</scope>
    <source>
        <strain evidence="15">R07B-5</strain>
    </source>
</reference>
<accession>A0AAD9NGD4</accession>
<evidence type="ECO:0000256" key="11">
    <source>
        <dbReference type="ARBA" id="ARBA00024805"/>
    </source>
</evidence>
<evidence type="ECO:0000256" key="7">
    <source>
        <dbReference type="ARBA" id="ARBA00022553"/>
    </source>
</evidence>
<dbReference type="EMBL" id="JAODUO010001194">
    <property type="protein sequence ID" value="KAK2169282.1"/>
    <property type="molecule type" value="Genomic_DNA"/>
</dbReference>
<evidence type="ECO:0000256" key="3">
    <source>
        <dbReference type="ARBA" id="ARBA00006405"/>
    </source>
</evidence>
<evidence type="ECO:0000256" key="8">
    <source>
        <dbReference type="ARBA" id="ARBA00022824"/>
    </source>
</evidence>
<keyword evidence="8" id="KW-0256">Endoplasmic reticulum</keyword>
<dbReference type="Pfam" id="PF11566">
    <property type="entry name" value="PI31_Prot_N"/>
    <property type="match status" value="1"/>
</dbReference>
<proteinExistence type="inferred from homology"/>
<evidence type="ECO:0000256" key="10">
    <source>
        <dbReference type="ARBA" id="ARBA00022990"/>
    </source>
</evidence>
<keyword evidence="16" id="KW-1185">Reference proteome</keyword>
<dbReference type="AlphaFoldDB" id="A0AAD9NGD4"/>
<dbReference type="GO" id="GO:0070628">
    <property type="term" value="F:proteasome binding"/>
    <property type="evidence" value="ECO:0007669"/>
    <property type="project" value="InterPro"/>
</dbReference>
<dbReference type="Pfam" id="PF08577">
    <property type="entry name" value="PI31_Prot_C"/>
    <property type="match status" value="1"/>
</dbReference>
<comment type="subcellular location">
    <subcellularLocation>
        <location evidence="2">Cytoplasm</location>
    </subcellularLocation>
    <subcellularLocation>
        <location evidence="1">Endoplasmic reticulum</location>
    </subcellularLocation>
</comment>
<keyword evidence="6" id="KW-0963">Cytoplasm</keyword>
<feature type="region of interest" description="Disordered" evidence="12">
    <location>
        <begin position="213"/>
        <end position="266"/>
    </location>
</feature>
<dbReference type="FunFam" id="3.40.1000.30:FF:000002">
    <property type="entry name" value="Proteasome inhibitor PI31 subunit"/>
    <property type="match status" value="1"/>
</dbReference>
<comment type="function">
    <text evidence="11">Plays an important role in control of proteasome function. Inhibits the hydrolysis of protein and peptide substrates by the 20S proteasome. Also inhibits the activation of the proteasome by the proteasome regulatory proteins PA700 and PA28.</text>
</comment>
<dbReference type="PANTHER" id="PTHR13266:SF1">
    <property type="entry name" value="PROTEASOME INHIBITOR PI31 SUBUNIT"/>
    <property type="match status" value="1"/>
</dbReference>
<evidence type="ECO:0000256" key="6">
    <source>
        <dbReference type="ARBA" id="ARBA00022490"/>
    </source>
</evidence>
<dbReference type="GO" id="GO:0000502">
    <property type="term" value="C:proteasome complex"/>
    <property type="evidence" value="ECO:0007669"/>
    <property type="project" value="UniProtKB-KW"/>
</dbReference>
<evidence type="ECO:0000256" key="4">
    <source>
        <dbReference type="ARBA" id="ARBA00015575"/>
    </source>
</evidence>
<dbReference type="InterPro" id="IPR045128">
    <property type="entry name" value="PI31-like"/>
</dbReference>
<name>A0AAD9NGD4_RIDPI</name>
<keyword evidence="9" id="KW-0647">Proteasome</keyword>
<feature type="domain" description="PI31 proteasome regulator N-terminal" evidence="14">
    <location>
        <begin position="12"/>
        <end position="139"/>
    </location>
</feature>
<dbReference type="InterPro" id="IPR021625">
    <property type="entry name" value="PI31_Prot_N"/>
</dbReference>
<dbReference type="Proteomes" id="UP001209878">
    <property type="component" value="Unassembled WGS sequence"/>
</dbReference>
<evidence type="ECO:0000256" key="12">
    <source>
        <dbReference type="SAM" id="MobiDB-lite"/>
    </source>
</evidence>
<comment type="caution">
    <text evidence="15">The sequence shown here is derived from an EMBL/GenBank/DDBJ whole genome shotgun (WGS) entry which is preliminary data.</text>
</comment>
<dbReference type="Gene3D" id="3.40.1000.30">
    <property type="match status" value="1"/>
</dbReference>
<dbReference type="InterPro" id="IPR013886">
    <property type="entry name" value="PI31_Prot_C"/>
</dbReference>
<evidence type="ECO:0000313" key="15">
    <source>
        <dbReference type="EMBL" id="KAK2169282.1"/>
    </source>
</evidence>
<dbReference type="GO" id="GO:0005783">
    <property type="term" value="C:endoplasmic reticulum"/>
    <property type="evidence" value="ECO:0007669"/>
    <property type="project" value="UniProtKB-SubCell"/>
</dbReference>
<keyword evidence="7" id="KW-0597">Phosphoprotein</keyword>
<evidence type="ECO:0000259" key="14">
    <source>
        <dbReference type="Pfam" id="PF11566"/>
    </source>
</evidence>
<gene>
    <name evidence="15" type="ORF">NP493_1197g00112</name>
</gene>
<dbReference type="GO" id="GO:0043161">
    <property type="term" value="P:proteasome-mediated ubiquitin-dependent protein catabolic process"/>
    <property type="evidence" value="ECO:0007669"/>
    <property type="project" value="InterPro"/>
</dbReference>
<organism evidence="15 16">
    <name type="scientific">Ridgeia piscesae</name>
    <name type="common">Tubeworm</name>
    <dbReference type="NCBI Taxonomy" id="27915"/>
    <lineage>
        <taxon>Eukaryota</taxon>
        <taxon>Metazoa</taxon>
        <taxon>Spiralia</taxon>
        <taxon>Lophotrochozoa</taxon>
        <taxon>Annelida</taxon>
        <taxon>Polychaeta</taxon>
        <taxon>Sedentaria</taxon>
        <taxon>Canalipalpata</taxon>
        <taxon>Sabellida</taxon>
        <taxon>Siboglinidae</taxon>
        <taxon>Ridgeia</taxon>
    </lineage>
</organism>
<comment type="similarity">
    <text evidence="3">Belongs to the proteasome inhibitor PI31 family.</text>
</comment>
<protein>
    <recommendedName>
        <fullName evidence="4">Proteasome inhibitor PI31 subunit</fullName>
    </recommendedName>
</protein>
<dbReference type="GO" id="GO:0004866">
    <property type="term" value="F:endopeptidase inhibitor activity"/>
    <property type="evidence" value="ECO:0007669"/>
    <property type="project" value="InterPro"/>
</dbReference>
<sequence length="266" mass="29524">MAGLELLFSSVKSQLNGPEDALVCAFHWCMVSNGFKCIGCGESEHHVQVEKTEMMPDGWNASQDVYTLHYVPENSDNSTHLLKVVKAGRNLLVHVMRQRDNTVHNVTVDINKYTSGQVTNFASTYRGVKDLQQKFKKLLLGSFTGQQSNSQMAQVYRQRYDPLRDPDPLRAVPRCPNPNPNFGEMTDPFAVGGRDLDPLGQGTGGMYMDPRRFGFPSPYPDGGNPRLPRGAVPPGARFDPFGPPGVHRGEPDNDEPPPPGYDDMFM</sequence>
<feature type="domain" description="PI31 proteasome regulator C-terminal" evidence="13">
    <location>
        <begin position="179"/>
        <end position="243"/>
    </location>
</feature>
<keyword evidence="10" id="KW-0007">Acetylation</keyword>
<evidence type="ECO:0000256" key="2">
    <source>
        <dbReference type="ARBA" id="ARBA00004496"/>
    </source>
</evidence>
<evidence type="ECO:0000313" key="16">
    <source>
        <dbReference type="Proteomes" id="UP001209878"/>
    </source>
</evidence>
<evidence type="ECO:0000256" key="5">
    <source>
        <dbReference type="ARBA" id="ARBA00022481"/>
    </source>
</evidence>